<feature type="signal peptide" evidence="5">
    <location>
        <begin position="1"/>
        <end position="18"/>
    </location>
</feature>
<evidence type="ECO:0000256" key="3">
    <source>
        <dbReference type="ARBA" id="ARBA00023004"/>
    </source>
</evidence>
<evidence type="ECO:0000256" key="1">
    <source>
        <dbReference type="ARBA" id="ARBA00022714"/>
    </source>
</evidence>
<proteinExistence type="predicted"/>
<dbReference type="SUPFAM" id="SSF50022">
    <property type="entry name" value="ISP domain"/>
    <property type="match status" value="1"/>
</dbReference>
<dbReference type="OrthoDB" id="1201186at2"/>
<reference evidence="7 8" key="1">
    <citation type="submission" date="2018-10" db="EMBL/GenBank/DDBJ databases">
        <title>Genomic Encyclopedia of Archaeal and Bacterial Type Strains, Phase II (KMG-II): from individual species to whole genera.</title>
        <authorList>
            <person name="Goeker M."/>
        </authorList>
    </citation>
    <scope>NUCLEOTIDE SEQUENCE [LARGE SCALE GENOMIC DNA]</scope>
    <source>
        <strain evidence="7 8">DSM 29537</strain>
    </source>
</reference>
<dbReference type="AlphaFoldDB" id="A0A495MNK6"/>
<sequence>MKKIIALLFISIAIAACSDSNFNNRNPYIPNYSFTVEINTNLPLYSDLQYTGNGKLITLNGAGANGIIVFNAGSGNFRAYDASCPNQYPSSCSRLEVEGINAVCPCDDVAYSLFTGLADADVEYPMKPYRVEVNGNVIRVYN</sequence>
<feature type="domain" description="Rieske" evidence="6">
    <location>
        <begin position="67"/>
        <end position="140"/>
    </location>
</feature>
<keyword evidence="8" id="KW-1185">Reference proteome</keyword>
<evidence type="ECO:0000256" key="5">
    <source>
        <dbReference type="SAM" id="SignalP"/>
    </source>
</evidence>
<dbReference type="RefSeq" id="WP_121375340.1">
    <property type="nucleotide sequence ID" value="NZ_RBLC01000001.1"/>
</dbReference>
<dbReference type="InterPro" id="IPR017941">
    <property type="entry name" value="Rieske_2Fe-2S"/>
</dbReference>
<name>A0A495MNK6_9FLAO</name>
<feature type="chain" id="PRO_5019866217" evidence="5">
    <location>
        <begin position="19"/>
        <end position="142"/>
    </location>
</feature>
<evidence type="ECO:0000259" key="6">
    <source>
        <dbReference type="PROSITE" id="PS51296"/>
    </source>
</evidence>
<keyword evidence="5" id="KW-0732">Signal</keyword>
<accession>A0A495MNK6</accession>
<keyword evidence="4" id="KW-0411">Iron-sulfur</keyword>
<dbReference type="Gene3D" id="2.102.10.10">
    <property type="entry name" value="Rieske [2Fe-2S] iron-sulphur domain"/>
    <property type="match status" value="1"/>
</dbReference>
<dbReference type="PROSITE" id="PS51257">
    <property type="entry name" value="PROKAR_LIPOPROTEIN"/>
    <property type="match status" value="1"/>
</dbReference>
<evidence type="ECO:0000256" key="4">
    <source>
        <dbReference type="ARBA" id="ARBA00023014"/>
    </source>
</evidence>
<comment type="caution">
    <text evidence="7">The sequence shown here is derived from an EMBL/GenBank/DDBJ whole genome shotgun (WGS) entry which is preliminary data.</text>
</comment>
<keyword evidence="2" id="KW-0479">Metal-binding</keyword>
<dbReference type="Proteomes" id="UP000277579">
    <property type="component" value="Unassembled WGS sequence"/>
</dbReference>
<protein>
    <submittedName>
        <fullName evidence="7">Nitrite reductase/ring-hydroxylating ferredoxin subunit</fullName>
    </submittedName>
</protein>
<dbReference type="EMBL" id="RBLC01000001">
    <property type="protein sequence ID" value="RKS25979.1"/>
    <property type="molecule type" value="Genomic_DNA"/>
</dbReference>
<evidence type="ECO:0000313" key="8">
    <source>
        <dbReference type="Proteomes" id="UP000277579"/>
    </source>
</evidence>
<dbReference type="GO" id="GO:0051537">
    <property type="term" value="F:2 iron, 2 sulfur cluster binding"/>
    <property type="evidence" value="ECO:0007669"/>
    <property type="project" value="UniProtKB-KW"/>
</dbReference>
<evidence type="ECO:0000256" key="2">
    <source>
        <dbReference type="ARBA" id="ARBA00022723"/>
    </source>
</evidence>
<keyword evidence="1" id="KW-0001">2Fe-2S</keyword>
<dbReference type="GO" id="GO:0046872">
    <property type="term" value="F:metal ion binding"/>
    <property type="evidence" value="ECO:0007669"/>
    <property type="project" value="UniProtKB-KW"/>
</dbReference>
<organism evidence="7 8">
    <name type="scientific">Flavobacterium endophyticum</name>
    <dbReference type="NCBI Taxonomy" id="1540163"/>
    <lineage>
        <taxon>Bacteria</taxon>
        <taxon>Pseudomonadati</taxon>
        <taxon>Bacteroidota</taxon>
        <taxon>Flavobacteriia</taxon>
        <taxon>Flavobacteriales</taxon>
        <taxon>Flavobacteriaceae</taxon>
        <taxon>Flavobacterium</taxon>
    </lineage>
</organism>
<dbReference type="InterPro" id="IPR036922">
    <property type="entry name" value="Rieske_2Fe-2S_sf"/>
</dbReference>
<evidence type="ECO:0000313" key="7">
    <source>
        <dbReference type="EMBL" id="RKS25979.1"/>
    </source>
</evidence>
<keyword evidence="3" id="KW-0408">Iron</keyword>
<gene>
    <name evidence="7" type="ORF">CLV94_1030</name>
</gene>
<dbReference type="PROSITE" id="PS51296">
    <property type="entry name" value="RIESKE"/>
    <property type="match status" value="1"/>
</dbReference>